<feature type="region of interest" description="Disordered" evidence="1">
    <location>
        <begin position="1"/>
        <end position="36"/>
    </location>
</feature>
<dbReference type="Gene3D" id="3.80.10.10">
    <property type="entry name" value="Ribonuclease Inhibitor"/>
    <property type="match status" value="1"/>
</dbReference>
<evidence type="ECO:0000313" key="2">
    <source>
        <dbReference type="EMBL" id="CAL8129062.1"/>
    </source>
</evidence>
<keyword evidence="3" id="KW-1185">Reference proteome</keyword>
<accession>A0ABP1RJ87</accession>
<dbReference type="Proteomes" id="UP001642540">
    <property type="component" value="Unassembled WGS sequence"/>
</dbReference>
<protein>
    <recommendedName>
        <fullName evidence="4">F-box domain-containing protein</fullName>
    </recommendedName>
</protein>
<dbReference type="InterPro" id="IPR032675">
    <property type="entry name" value="LRR_dom_sf"/>
</dbReference>
<feature type="compositionally biased region" description="Basic and acidic residues" evidence="1">
    <location>
        <begin position="9"/>
        <end position="19"/>
    </location>
</feature>
<name>A0ABP1RJ87_9HEXA</name>
<evidence type="ECO:0000313" key="3">
    <source>
        <dbReference type="Proteomes" id="UP001642540"/>
    </source>
</evidence>
<comment type="caution">
    <text evidence="2">The sequence shown here is derived from an EMBL/GenBank/DDBJ whole genome shotgun (WGS) entry which is preliminary data.</text>
</comment>
<sequence>MSPGKTKRTSTDPKMEKENLTGIEAGEESESGDDSQRVAPFVADNVREKIWLNIFDKLAPEDKVTFLTTSPEWHKCAAPNRTLVFFNEIASMLLETLPKHAFLQCRQVCRQWTKELDEHYNSHPDHLRFAFEKERILDGPPIPQYITRFETVSQVRKFMEENRSHPGNPFPGRIIYLRWKDGSIWKPDALQLFQGYWKGVGEMLLQFGRHIHFAIIHIFERDMETYLLERFEIVRNYLMNLPHLKRLKFLGPSRARLDEVREFLGTNSLPQLADLETLELCGISPFWMDAVLNFCTVPSKIKRLCFDLVAGDYGANAPNLHDMLQKFTNLEALELTNLTEDYERFGHLRSLGKLTHLSLGFCEGEIREAKPFFEVLEPFGRTLTHLKIKCGLAISNSVRTPINLPHLERLHIAEYKGNLDPLLQLTSLTFLRIDKCIQRTQDKKIKSAIDVYGFEKRMYQSNIWKVMPTLQTIIIRKRYDRQTYEKLGNK</sequence>
<reference evidence="2 3" key="1">
    <citation type="submission" date="2024-08" db="EMBL/GenBank/DDBJ databases">
        <authorList>
            <person name="Cucini C."/>
            <person name="Frati F."/>
        </authorList>
    </citation>
    <scope>NUCLEOTIDE SEQUENCE [LARGE SCALE GENOMIC DNA]</scope>
</reference>
<gene>
    <name evidence="2" type="ORF">ODALV1_LOCUS22823</name>
</gene>
<dbReference type="EMBL" id="CAXLJM020000076">
    <property type="protein sequence ID" value="CAL8129062.1"/>
    <property type="molecule type" value="Genomic_DNA"/>
</dbReference>
<proteinExistence type="predicted"/>
<dbReference type="SUPFAM" id="SSF52047">
    <property type="entry name" value="RNI-like"/>
    <property type="match status" value="1"/>
</dbReference>
<organism evidence="2 3">
    <name type="scientific">Orchesella dallaii</name>
    <dbReference type="NCBI Taxonomy" id="48710"/>
    <lineage>
        <taxon>Eukaryota</taxon>
        <taxon>Metazoa</taxon>
        <taxon>Ecdysozoa</taxon>
        <taxon>Arthropoda</taxon>
        <taxon>Hexapoda</taxon>
        <taxon>Collembola</taxon>
        <taxon>Entomobryomorpha</taxon>
        <taxon>Entomobryoidea</taxon>
        <taxon>Orchesellidae</taxon>
        <taxon>Orchesellinae</taxon>
        <taxon>Orchesella</taxon>
    </lineage>
</organism>
<evidence type="ECO:0008006" key="4">
    <source>
        <dbReference type="Google" id="ProtNLM"/>
    </source>
</evidence>
<evidence type="ECO:0000256" key="1">
    <source>
        <dbReference type="SAM" id="MobiDB-lite"/>
    </source>
</evidence>